<accession>A0A1H6CYM2</accession>
<organism evidence="1 2">
    <name type="scientific">Thermomonospora echinospora</name>
    <dbReference type="NCBI Taxonomy" id="1992"/>
    <lineage>
        <taxon>Bacteria</taxon>
        <taxon>Bacillati</taxon>
        <taxon>Actinomycetota</taxon>
        <taxon>Actinomycetes</taxon>
        <taxon>Streptosporangiales</taxon>
        <taxon>Thermomonosporaceae</taxon>
        <taxon>Thermomonospora</taxon>
    </lineage>
</organism>
<dbReference type="Proteomes" id="UP000236723">
    <property type="component" value="Unassembled WGS sequence"/>
</dbReference>
<protein>
    <submittedName>
        <fullName evidence="1">Uncharacterized protein</fullName>
    </submittedName>
</protein>
<proteinExistence type="predicted"/>
<evidence type="ECO:0000313" key="1">
    <source>
        <dbReference type="EMBL" id="SEG78152.1"/>
    </source>
</evidence>
<sequence length="263" mass="28048">MSLPWDDMEIGFEELHEACGTMISGDHEQASRDLGGLLPAVRERGPRWMEGLLHALLADVSGRLGDVTGGIEHFRTAVEIGWNDCVAAAAEPGLAALAAAPEYRQIYGRITVSPADLEELRWIHAERTNIDHDTSMMISENIGRKDSSPTEVPQTLLPTRTPNGLGVPAARALLRLRQRSQLHAVLTSDTLRRSHLTSMAVINNIGSSPFGGSGLGFGSPMMEAASSQALANSRAATRREAVRARAFCPTIGLSTAAAPAPAP</sequence>
<evidence type="ECO:0000313" key="2">
    <source>
        <dbReference type="Proteomes" id="UP000236723"/>
    </source>
</evidence>
<dbReference type="EMBL" id="FNVO01000012">
    <property type="protein sequence ID" value="SEG78152.1"/>
    <property type="molecule type" value="Genomic_DNA"/>
</dbReference>
<name>A0A1H6CYM2_9ACTN</name>
<dbReference type="AlphaFoldDB" id="A0A1H6CYM2"/>
<reference evidence="2" key="1">
    <citation type="submission" date="2016-10" db="EMBL/GenBank/DDBJ databases">
        <authorList>
            <person name="Varghese N."/>
            <person name="Submissions S."/>
        </authorList>
    </citation>
    <scope>NUCLEOTIDE SEQUENCE [LARGE SCALE GENOMIC DNA]</scope>
    <source>
        <strain evidence="2">DSM 43163</strain>
    </source>
</reference>
<keyword evidence="2" id="KW-1185">Reference proteome</keyword>
<gene>
    <name evidence="1" type="ORF">SAMN04489712_11237</name>
</gene>